<keyword evidence="10" id="KW-1185">Reference proteome</keyword>
<dbReference type="OrthoDB" id="9764035at2"/>
<keyword evidence="5" id="KW-0460">Magnesium</keyword>
<dbReference type="GO" id="GO:0005524">
    <property type="term" value="F:ATP binding"/>
    <property type="evidence" value="ECO:0007669"/>
    <property type="project" value="UniProtKB-KW"/>
</dbReference>
<dbReference type="InterPro" id="IPR011698">
    <property type="entry name" value="GATase_3"/>
</dbReference>
<dbReference type="PANTHER" id="PTHR43873:SF1">
    <property type="entry name" value="COBYRINATE A,C-DIAMIDE SYNTHASE"/>
    <property type="match status" value="1"/>
</dbReference>
<dbReference type="GO" id="GO:0042242">
    <property type="term" value="F:cobyrinic acid a,c-diamide synthase activity"/>
    <property type="evidence" value="ECO:0007669"/>
    <property type="project" value="InterPro"/>
</dbReference>
<organism evidence="9 10">
    <name type="scientific">Clostridium gasigenes</name>
    <dbReference type="NCBI Taxonomy" id="94869"/>
    <lineage>
        <taxon>Bacteria</taxon>
        <taxon>Bacillati</taxon>
        <taxon>Bacillota</taxon>
        <taxon>Clostridia</taxon>
        <taxon>Eubacteriales</taxon>
        <taxon>Clostridiaceae</taxon>
        <taxon>Clostridium</taxon>
    </lineage>
</organism>
<evidence type="ECO:0000256" key="2">
    <source>
        <dbReference type="ARBA" id="ARBA00022598"/>
    </source>
</evidence>
<dbReference type="STRING" id="94869.SAMN04488529_10948"/>
<keyword evidence="3" id="KW-0547">Nucleotide-binding</keyword>
<dbReference type="InterPro" id="IPR027417">
    <property type="entry name" value="P-loop_NTPase"/>
</dbReference>
<dbReference type="RefSeq" id="WP_089970990.1">
    <property type="nucleotide sequence ID" value="NZ_FNJM01000009.1"/>
</dbReference>
<evidence type="ECO:0000259" key="8">
    <source>
        <dbReference type="Pfam" id="PF07685"/>
    </source>
</evidence>
<evidence type="ECO:0000256" key="5">
    <source>
        <dbReference type="ARBA" id="ARBA00022842"/>
    </source>
</evidence>
<dbReference type="EMBL" id="FNJM01000009">
    <property type="protein sequence ID" value="SDP61054.1"/>
    <property type="molecule type" value="Genomic_DNA"/>
</dbReference>
<dbReference type="AlphaFoldDB" id="A0A1H0U4F5"/>
<feature type="domain" description="CobB/CobQ-like glutamine amidotransferase" evidence="8">
    <location>
        <begin position="239"/>
        <end position="422"/>
    </location>
</feature>
<name>A0A1H0U4F5_9CLOT</name>
<accession>A0A1H0U4F5</accession>
<dbReference type="Proteomes" id="UP000198597">
    <property type="component" value="Unassembled WGS sequence"/>
</dbReference>
<gene>
    <name evidence="9" type="ORF">SAMN04488529_10948</name>
</gene>
<dbReference type="NCBIfam" id="NF002204">
    <property type="entry name" value="PRK01077.1"/>
    <property type="match status" value="1"/>
</dbReference>
<proteinExistence type="predicted"/>
<dbReference type="NCBIfam" id="TIGR00379">
    <property type="entry name" value="cobB"/>
    <property type="match status" value="1"/>
</dbReference>
<evidence type="ECO:0000256" key="3">
    <source>
        <dbReference type="ARBA" id="ARBA00022741"/>
    </source>
</evidence>
<dbReference type="CDD" id="cd05388">
    <property type="entry name" value="CobB_N"/>
    <property type="match status" value="1"/>
</dbReference>
<dbReference type="PANTHER" id="PTHR43873">
    <property type="entry name" value="COBYRINATE A,C-DIAMIDE SYNTHASE"/>
    <property type="match status" value="1"/>
</dbReference>
<evidence type="ECO:0000256" key="4">
    <source>
        <dbReference type="ARBA" id="ARBA00022840"/>
    </source>
</evidence>
<keyword evidence="4" id="KW-0067">ATP-binding</keyword>
<dbReference type="Pfam" id="PF07685">
    <property type="entry name" value="GATase_3"/>
    <property type="match status" value="1"/>
</dbReference>
<dbReference type="Pfam" id="PF01656">
    <property type="entry name" value="CbiA"/>
    <property type="match status" value="1"/>
</dbReference>
<dbReference type="PROSITE" id="PS51274">
    <property type="entry name" value="GATASE_COBBQ"/>
    <property type="match status" value="1"/>
</dbReference>
<evidence type="ECO:0000313" key="10">
    <source>
        <dbReference type="Proteomes" id="UP000198597"/>
    </source>
</evidence>
<dbReference type="InterPro" id="IPR029062">
    <property type="entry name" value="Class_I_gatase-like"/>
</dbReference>
<dbReference type="InterPro" id="IPR002586">
    <property type="entry name" value="CobQ/CobB/MinD/ParA_Nub-bd_dom"/>
</dbReference>
<evidence type="ECO:0000259" key="7">
    <source>
        <dbReference type="Pfam" id="PF01656"/>
    </source>
</evidence>
<protein>
    <submittedName>
        <fullName evidence="9">Cobyrinic acid a,c-diamide synthase</fullName>
    </submittedName>
</protein>
<dbReference type="SUPFAM" id="SSF52540">
    <property type="entry name" value="P-loop containing nucleoside triphosphate hydrolases"/>
    <property type="match status" value="1"/>
</dbReference>
<dbReference type="Gene3D" id="3.40.50.300">
    <property type="entry name" value="P-loop containing nucleotide triphosphate hydrolases"/>
    <property type="match status" value="1"/>
</dbReference>
<evidence type="ECO:0000313" key="9">
    <source>
        <dbReference type="EMBL" id="SDP61054.1"/>
    </source>
</evidence>
<keyword evidence="2" id="KW-0436">Ligase</keyword>
<evidence type="ECO:0000256" key="6">
    <source>
        <dbReference type="ARBA" id="ARBA00022962"/>
    </source>
</evidence>
<comment type="cofactor">
    <cofactor evidence="1">
        <name>Mg(2+)</name>
        <dbReference type="ChEBI" id="CHEBI:18420"/>
    </cofactor>
</comment>
<feature type="domain" description="CobQ/CobB/MinD/ParA nucleotide binding" evidence="7">
    <location>
        <begin position="5"/>
        <end position="186"/>
    </location>
</feature>
<keyword evidence="6" id="KW-0315">Glutamine amidotransferase</keyword>
<reference evidence="9 10" key="1">
    <citation type="submission" date="2016-10" db="EMBL/GenBank/DDBJ databases">
        <authorList>
            <person name="de Groot N.N."/>
        </authorList>
    </citation>
    <scope>NUCLEOTIDE SEQUENCE [LARGE SCALE GENOMIC DNA]</scope>
    <source>
        <strain evidence="9 10">DSM 12272</strain>
    </source>
</reference>
<dbReference type="CDD" id="cd03130">
    <property type="entry name" value="GATase1_CobB"/>
    <property type="match status" value="1"/>
</dbReference>
<dbReference type="InterPro" id="IPR004484">
    <property type="entry name" value="CbiA/CobB_synth"/>
</dbReference>
<sequence>MKSLIISSNRSGGGKTTFTLGLMKALKNRGYDIQGYKVGPDYIDTGFHSEVIGKSSRNLDLHLMGEDGLKASFSRGTGELGIIEGVMGLYDGIGITEEGSTYEVAKVLDNSPIILVVTPKGQSVTLCAEINGLKDFRNANVVGVVINSVSEKYYSLLKSAIELNCNVKVFGYVPKEEKIRLESRHLGLVQSVEIDNLLEKIEICANLIEEHIDLDSLIDSFKDMPEYEDKFHLKNQGLKIAVAYDEAFRFYYKENLELLEEIGEIIYFSPMHDKKLPENIDFLYLGGGYPEVFKEKLEANIAMRESIKLALDNNLKCYAECGGLMYLTEKINGNEMVGFFTGYSEMTKGLKRFGYATVLMENEETKEQIKVNCHEFHKSDVKLLESTSYIVEKKAWTGENLTWTCGYKKKNTLAGYPHIHFIGNLEFLKVLVGYDSSIK</sequence>
<evidence type="ECO:0000256" key="1">
    <source>
        <dbReference type="ARBA" id="ARBA00001946"/>
    </source>
</evidence>
<dbReference type="SUPFAM" id="SSF52317">
    <property type="entry name" value="Class I glutamine amidotransferase-like"/>
    <property type="match status" value="1"/>
</dbReference>